<evidence type="ECO:0000256" key="14">
    <source>
        <dbReference type="ARBA" id="ARBA00022840"/>
    </source>
</evidence>
<dbReference type="Proteomes" id="UP000467840">
    <property type="component" value="Unassembled WGS sequence"/>
</dbReference>
<dbReference type="InterPro" id="IPR011605">
    <property type="entry name" value="NusB_fam"/>
</dbReference>
<dbReference type="InterPro" id="IPR035926">
    <property type="entry name" value="NusB-like_sf"/>
</dbReference>
<comment type="caution">
    <text evidence="24">The sequence shown here is derived from an EMBL/GenBank/DDBJ whole genome shotgun (WGS) entry which is preliminary data.</text>
</comment>
<keyword evidence="25" id="KW-1185">Reference proteome</keyword>
<dbReference type="InterPro" id="IPR041102">
    <property type="entry name" value="UvrA_inter"/>
</dbReference>
<keyword evidence="16" id="KW-0694">RNA-binding</keyword>
<dbReference type="SUPFAM" id="SSF52121">
    <property type="entry name" value="Lumazine synthase"/>
    <property type="match status" value="1"/>
</dbReference>
<dbReference type="InterPro" id="IPR002180">
    <property type="entry name" value="LS/RS"/>
</dbReference>
<evidence type="ECO:0000256" key="18">
    <source>
        <dbReference type="ARBA" id="ARBA00023125"/>
    </source>
</evidence>
<dbReference type="GO" id="GO:0006281">
    <property type="term" value="P:DNA repair"/>
    <property type="evidence" value="ECO:0007669"/>
    <property type="project" value="UniProtKB-KW"/>
</dbReference>
<keyword evidence="20" id="KW-0234">DNA repair</keyword>
<comment type="pathway">
    <text evidence="2">Cofactor biosynthesis; riboflavin biosynthesis; riboflavin from 2-hydroxy-3-oxobutyl phosphate and 5-amino-6-(D-ribitylamino)uracil: step 1/2.</text>
</comment>
<evidence type="ECO:0000256" key="8">
    <source>
        <dbReference type="ARBA" id="ARBA00022679"/>
    </source>
</evidence>
<dbReference type="SUPFAM" id="SSF52540">
    <property type="entry name" value="P-loop containing nucleoside triphosphate hydrolases"/>
    <property type="match status" value="1"/>
</dbReference>
<evidence type="ECO:0000313" key="24">
    <source>
        <dbReference type="EMBL" id="KAF2281807.1"/>
    </source>
</evidence>
<evidence type="ECO:0000313" key="25">
    <source>
        <dbReference type="Proteomes" id="UP000467840"/>
    </source>
</evidence>
<keyword evidence="6" id="KW-0963">Cytoplasm</keyword>
<evidence type="ECO:0000256" key="11">
    <source>
        <dbReference type="ARBA" id="ARBA00022763"/>
    </source>
</evidence>
<dbReference type="GO" id="GO:0000906">
    <property type="term" value="F:6,7-dimethyl-8-ribityllumazine synthase activity"/>
    <property type="evidence" value="ECO:0007669"/>
    <property type="project" value="UniProtKB-EC"/>
</dbReference>
<keyword evidence="11" id="KW-0227">DNA damage</keyword>
<keyword evidence="7" id="KW-0686">Riboflavin biosynthesis</keyword>
<keyword evidence="8" id="KW-0808">Transferase</keyword>
<evidence type="ECO:0000256" key="21">
    <source>
        <dbReference type="ARBA" id="ARBA00048785"/>
    </source>
</evidence>
<dbReference type="GO" id="GO:0003677">
    <property type="term" value="F:DNA binding"/>
    <property type="evidence" value="ECO:0007669"/>
    <property type="project" value="UniProtKB-KW"/>
</dbReference>
<evidence type="ECO:0000256" key="6">
    <source>
        <dbReference type="ARBA" id="ARBA00022490"/>
    </source>
</evidence>
<evidence type="ECO:0000256" key="13">
    <source>
        <dbReference type="ARBA" id="ARBA00022814"/>
    </source>
</evidence>
<dbReference type="GO" id="GO:0004518">
    <property type="term" value="F:nuclease activity"/>
    <property type="evidence" value="ECO:0007669"/>
    <property type="project" value="UniProtKB-KW"/>
</dbReference>
<name>A0A6A6JZG9_HEVBR</name>
<dbReference type="GO" id="GO:0009349">
    <property type="term" value="C:riboflavin synthase complex"/>
    <property type="evidence" value="ECO:0007669"/>
    <property type="project" value="InterPro"/>
</dbReference>
<feature type="domain" description="UvrA interaction" evidence="23">
    <location>
        <begin position="388"/>
        <end position="494"/>
    </location>
</feature>
<dbReference type="InterPro" id="IPR036467">
    <property type="entry name" value="LS/RS_sf"/>
</dbReference>
<evidence type="ECO:0000256" key="20">
    <source>
        <dbReference type="ARBA" id="ARBA00023204"/>
    </source>
</evidence>
<dbReference type="EMBL" id="JAAGAX010000511">
    <property type="protein sequence ID" value="KAF2281807.1"/>
    <property type="molecule type" value="Genomic_DNA"/>
</dbReference>
<evidence type="ECO:0000256" key="1">
    <source>
        <dbReference type="ARBA" id="ARBA00004496"/>
    </source>
</evidence>
<keyword evidence="12" id="KW-0228">DNA excision</keyword>
<keyword evidence="9" id="KW-0677">Repeat</keyword>
<keyword evidence="10" id="KW-0547">Nucleotide-binding</keyword>
<dbReference type="Gene3D" id="3.40.50.960">
    <property type="entry name" value="Lumazine/riboflavin synthase"/>
    <property type="match status" value="1"/>
</dbReference>
<evidence type="ECO:0000256" key="16">
    <source>
        <dbReference type="ARBA" id="ARBA00022884"/>
    </source>
</evidence>
<evidence type="ECO:0000256" key="9">
    <source>
        <dbReference type="ARBA" id="ARBA00022737"/>
    </source>
</evidence>
<comment type="subcellular location">
    <subcellularLocation>
        <location evidence="1">Cytoplasm</location>
    </subcellularLocation>
</comment>
<dbReference type="PANTHER" id="PTHR43152:SF3">
    <property type="entry name" value="UVRABC SYSTEM PROTEIN A"/>
    <property type="match status" value="1"/>
</dbReference>
<evidence type="ECO:0000256" key="10">
    <source>
        <dbReference type="ARBA" id="ARBA00022741"/>
    </source>
</evidence>
<protein>
    <recommendedName>
        <fullName evidence="5">6,7-dimethyl-8-ribityllumazine synthase</fullName>
        <ecNumber evidence="5">2.5.1.78</ecNumber>
    </recommendedName>
</protein>
<evidence type="ECO:0000256" key="15">
    <source>
        <dbReference type="ARBA" id="ARBA00022881"/>
    </source>
</evidence>
<dbReference type="GO" id="GO:0009231">
    <property type="term" value="P:riboflavin biosynthetic process"/>
    <property type="evidence" value="ECO:0007669"/>
    <property type="project" value="UniProtKB-UniPathway"/>
</dbReference>
<dbReference type="PANTHER" id="PTHR43152">
    <property type="entry name" value="UVRABC SYSTEM PROTEIN A"/>
    <property type="match status" value="1"/>
</dbReference>
<evidence type="ECO:0000256" key="3">
    <source>
        <dbReference type="ARBA" id="ARBA00005952"/>
    </source>
</evidence>
<dbReference type="Pfam" id="PF00885">
    <property type="entry name" value="DMRL_synthase"/>
    <property type="match status" value="1"/>
</dbReference>
<gene>
    <name evidence="24" type="ORF">GH714_042631</name>
</gene>
<feature type="domain" description="NusB/RsmB/TIM44" evidence="22">
    <location>
        <begin position="132"/>
        <end position="255"/>
    </location>
</feature>
<evidence type="ECO:0000256" key="5">
    <source>
        <dbReference type="ARBA" id="ARBA00012664"/>
    </source>
</evidence>
<dbReference type="InterPro" id="IPR006027">
    <property type="entry name" value="NusB_RsmB_TIM44"/>
</dbReference>
<dbReference type="Gene3D" id="3.30.190.20">
    <property type="match status" value="1"/>
</dbReference>
<dbReference type="GO" id="GO:0003723">
    <property type="term" value="F:RNA binding"/>
    <property type="evidence" value="ECO:0007669"/>
    <property type="project" value="UniProtKB-KW"/>
</dbReference>
<dbReference type="GO" id="GO:0005524">
    <property type="term" value="F:ATP binding"/>
    <property type="evidence" value="ECO:0007669"/>
    <property type="project" value="UniProtKB-KW"/>
</dbReference>
<dbReference type="Pfam" id="PF17760">
    <property type="entry name" value="UvrA_inter"/>
    <property type="match status" value="1"/>
</dbReference>
<keyword evidence="17" id="KW-0805">Transcription regulation</keyword>
<evidence type="ECO:0000256" key="17">
    <source>
        <dbReference type="ARBA" id="ARBA00023015"/>
    </source>
</evidence>
<dbReference type="Gene3D" id="1.10.940.10">
    <property type="entry name" value="NusB-like"/>
    <property type="match status" value="1"/>
</dbReference>
<dbReference type="InterPro" id="IPR027417">
    <property type="entry name" value="P-loop_NTPase"/>
</dbReference>
<evidence type="ECO:0000256" key="19">
    <source>
        <dbReference type="ARBA" id="ARBA00023163"/>
    </source>
</evidence>
<dbReference type="Gene3D" id="3.40.50.300">
    <property type="entry name" value="P-loop containing nucleotide triphosphate hydrolases"/>
    <property type="match status" value="1"/>
</dbReference>
<keyword evidence="13" id="KW-0889">Transcription antitermination</keyword>
<reference evidence="24 25" key="1">
    <citation type="journal article" date="2020" name="Mol. Plant">
        <title>The Chromosome-Based Rubber Tree Genome Provides New Insights into Spurge Genome Evolution and Rubber Biosynthesis.</title>
        <authorList>
            <person name="Liu J."/>
            <person name="Shi C."/>
            <person name="Shi C.C."/>
            <person name="Li W."/>
            <person name="Zhang Q.J."/>
            <person name="Zhang Y."/>
            <person name="Li K."/>
            <person name="Lu H.F."/>
            <person name="Shi C."/>
            <person name="Zhu S.T."/>
            <person name="Xiao Z.Y."/>
            <person name="Nan H."/>
            <person name="Yue Y."/>
            <person name="Zhu X.G."/>
            <person name="Wu Y."/>
            <person name="Hong X.N."/>
            <person name="Fan G.Y."/>
            <person name="Tong Y."/>
            <person name="Zhang D."/>
            <person name="Mao C.L."/>
            <person name="Liu Y.L."/>
            <person name="Hao S.J."/>
            <person name="Liu W.Q."/>
            <person name="Lv M.Q."/>
            <person name="Zhang H.B."/>
            <person name="Liu Y."/>
            <person name="Hu-Tang G.R."/>
            <person name="Wang J.P."/>
            <person name="Wang J.H."/>
            <person name="Sun Y.H."/>
            <person name="Ni S.B."/>
            <person name="Chen W.B."/>
            <person name="Zhang X.C."/>
            <person name="Jiao Y.N."/>
            <person name="Eichler E.E."/>
            <person name="Li G.H."/>
            <person name="Liu X."/>
            <person name="Gao L.Z."/>
        </authorList>
    </citation>
    <scope>NUCLEOTIDE SEQUENCE [LARGE SCALE GENOMIC DNA]</scope>
    <source>
        <strain evidence="25">cv. GT1</strain>
        <tissue evidence="24">Leaf</tissue>
    </source>
</reference>
<dbReference type="SUPFAM" id="SSF48013">
    <property type="entry name" value="NusB-like"/>
    <property type="match status" value="1"/>
</dbReference>
<evidence type="ECO:0000256" key="2">
    <source>
        <dbReference type="ARBA" id="ARBA00004917"/>
    </source>
</evidence>
<dbReference type="AlphaFoldDB" id="A0A6A6JZG9"/>
<dbReference type="GO" id="GO:0006353">
    <property type="term" value="P:DNA-templated transcription termination"/>
    <property type="evidence" value="ECO:0007669"/>
    <property type="project" value="InterPro"/>
</dbReference>
<dbReference type="Pfam" id="PF01029">
    <property type="entry name" value="NusB"/>
    <property type="match status" value="1"/>
</dbReference>
<keyword evidence="15" id="KW-0267">Excision nuclease</keyword>
<dbReference type="EC" id="2.5.1.78" evidence="5"/>
<dbReference type="UniPathway" id="UPA00275">
    <property type="reaction ID" value="UER00404"/>
</dbReference>
<evidence type="ECO:0000256" key="12">
    <source>
        <dbReference type="ARBA" id="ARBA00022769"/>
    </source>
</evidence>
<keyword evidence="14" id="KW-0067">ATP-binding</keyword>
<dbReference type="CDD" id="cd09209">
    <property type="entry name" value="Lumazine_synthase-I"/>
    <property type="match status" value="1"/>
</dbReference>
<dbReference type="Gene3D" id="1.20.1580.10">
    <property type="entry name" value="ABC transporter ATPase like domain"/>
    <property type="match status" value="1"/>
</dbReference>
<dbReference type="GO" id="GO:0005737">
    <property type="term" value="C:cytoplasm"/>
    <property type="evidence" value="ECO:0007669"/>
    <property type="project" value="UniProtKB-SubCell"/>
</dbReference>
<evidence type="ECO:0000259" key="22">
    <source>
        <dbReference type="Pfam" id="PF01029"/>
    </source>
</evidence>
<keyword evidence="19" id="KW-0804">Transcription</keyword>
<evidence type="ECO:0000256" key="7">
    <source>
        <dbReference type="ARBA" id="ARBA00022619"/>
    </source>
</evidence>
<dbReference type="NCBIfam" id="TIGR01951">
    <property type="entry name" value="nusB"/>
    <property type="match status" value="1"/>
</dbReference>
<dbReference type="GO" id="GO:0031564">
    <property type="term" value="P:transcription antitermination"/>
    <property type="evidence" value="ECO:0007669"/>
    <property type="project" value="UniProtKB-KW"/>
</dbReference>
<evidence type="ECO:0000259" key="23">
    <source>
        <dbReference type="Pfam" id="PF17760"/>
    </source>
</evidence>
<organism evidence="24 25">
    <name type="scientific">Hevea brasiliensis</name>
    <name type="common">Para rubber tree</name>
    <name type="synonym">Siphonia brasiliensis</name>
    <dbReference type="NCBI Taxonomy" id="3981"/>
    <lineage>
        <taxon>Eukaryota</taxon>
        <taxon>Viridiplantae</taxon>
        <taxon>Streptophyta</taxon>
        <taxon>Embryophyta</taxon>
        <taxon>Tracheophyta</taxon>
        <taxon>Spermatophyta</taxon>
        <taxon>Magnoliopsida</taxon>
        <taxon>eudicotyledons</taxon>
        <taxon>Gunneridae</taxon>
        <taxon>Pentapetalae</taxon>
        <taxon>rosids</taxon>
        <taxon>fabids</taxon>
        <taxon>Malpighiales</taxon>
        <taxon>Euphorbiaceae</taxon>
        <taxon>Crotonoideae</taxon>
        <taxon>Micrandreae</taxon>
        <taxon>Hevea</taxon>
    </lineage>
</organism>
<comment type="catalytic activity">
    <reaction evidence="21">
        <text>(2S)-2-hydroxy-3-oxobutyl phosphate + 5-amino-6-(D-ribitylamino)uracil = 6,7-dimethyl-8-(1-D-ribityl)lumazine + phosphate + 2 H2O + H(+)</text>
        <dbReference type="Rhea" id="RHEA:26152"/>
        <dbReference type="ChEBI" id="CHEBI:15377"/>
        <dbReference type="ChEBI" id="CHEBI:15378"/>
        <dbReference type="ChEBI" id="CHEBI:15934"/>
        <dbReference type="ChEBI" id="CHEBI:43474"/>
        <dbReference type="ChEBI" id="CHEBI:58201"/>
        <dbReference type="ChEBI" id="CHEBI:58830"/>
        <dbReference type="EC" id="2.5.1.78"/>
    </reaction>
</comment>
<comment type="similarity">
    <text evidence="3">Belongs to the NusB family.</text>
</comment>
<proteinExistence type="inferred from homology"/>
<evidence type="ECO:0000256" key="4">
    <source>
        <dbReference type="ARBA" id="ARBA00007424"/>
    </source>
</evidence>
<keyword evidence="18" id="KW-0238">DNA-binding</keyword>
<sequence>MIAGAVARLQSYGAASVWHEVIAVPGSFEVPAAISFAIMSDRERYDGYIALGCIVKGATNHHNVISSSVSASLGDIAVQHAVPLGFGIITSDSMELAMERADPNGKDVGGNAAAAVLRMIELYKRFLGFLAVQGAYSMMFSSYATEDLDGLLEHLCEMRGVFGLGRVDKKLLTKILRSMLARCSEIDATISEHINKNWSMDRINLVSLSIMRAGICELLCFSTSESVVINEYVDIASYALEDAEVDFVNAILNKAKTVRFGRDTEVQNLVSDGVALLPKSCKLVVITGVSGSGKSSLAFDTLYAEGQRRYVESLSPYARQFLNLHAKPDVDHIDGLSPAISVSQKHCHKNPRSTVATVTEIHDYLRLMYARIGVPHSPATGKPISRLSASRIAQEVVGLPTGTKLHMLAPITQTRGGEFLKSIAEIRKLGYTRLKIDDTVYDINEIPPLQQDSAHKIYVVVDRIVITQEKSNRIPNSVENALLIGKGIIHVEIVSLPQDCVTQEYQPGQILVFSEHFICPESGFHVGKWSPDYFPSTRSAGHVNIAWAWVEITQ</sequence>
<dbReference type="InterPro" id="IPR034964">
    <property type="entry name" value="LS"/>
</dbReference>
<comment type="similarity">
    <text evidence="4">Belongs to the DMRL synthase family.</text>
</comment>
<accession>A0A6A6JZG9</accession>
<dbReference type="NCBIfam" id="NF000814">
    <property type="entry name" value="PRK00061.2-2"/>
    <property type="match status" value="1"/>
</dbReference>